<dbReference type="Pfam" id="PF21028">
    <property type="entry name" value="DUF1285_C"/>
    <property type="match status" value="1"/>
</dbReference>
<name>A0AAV3TXY4_9ALTE</name>
<proteinExistence type="predicted"/>
<dbReference type="Proteomes" id="UP001409585">
    <property type="component" value="Unassembled WGS sequence"/>
</dbReference>
<evidence type="ECO:0000259" key="2">
    <source>
        <dbReference type="Pfam" id="PF21028"/>
    </source>
</evidence>
<dbReference type="EMBL" id="BAABLX010000004">
    <property type="protein sequence ID" value="GAA4931660.1"/>
    <property type="molecule type" value="Genomic_DNA"/>
</dbReference>
<comment type="caution">
    <text evidence="3">The sequence shown here is derived from an EMBL/GenBank/DDBJ whole genome shotgun (WGS) entry which is preliminary data.</text>
</comment>
<sequence length="188" mass="21036">MTDNNLSSLERHLLNKSKAAGNDLPPVHLWNPELSGDMDLVIKSNGQWVHEGDEIRRPALVRLFASIIKHEQDQYFLVTPVEKWRIQVESYPLFCNELKVSERDHQQVLTLSGPCVDSVVIDDEHPLWVEQSQGQPLPVVAVRSGLNAVISRNVYYQLADMAEQAAGDYLVRSCGSEFSLQGSSSPPS</sequence>
<dbReference type="Pfam" id="PF06938">
    <property type="entry name" value="DUF1285_N"/>
    <property type="match status" value="1"/>
</dbReference>
<dbReference type="AlphaFoldDB" id="A0AAV3TXY4"/>
<dbReference type="PIRSF" id="PIRSF029557">
    <property type="entry name" value="UCP029557"/>
    <property type="match status" value="1"/>
</dbReference>
<accession>A0AAV3TXY4</accession>
<dbReference type="RefSeq" id="WP_345416491.1">
    <property type="nucleotide sequence ID" value="NZ_AP031496.1"/>
</dbReference>
<evidence type="ECO:0000313" key="3">
    <source>
        <dbReference type="EMBL" id="GAA4931660.1"/>
    </source>
</evidence>
<keyword evidence="4" id="KW-1185">Reference proteome</keyword>
<dbReference type="InterPro" id="IPR010707">
    <property type="entry name" value="DUF1285"/>
</dbReference>
<dbReference type="Gene3D" id="2.30.270.10">
    <property type="entry name" value="duf1285 protein"/>
    <property type="match status" value="1"/>
</dbReference>
<evidence type="ECO:0000259" key="1">
    <source>
        <dbReference type="Pfam" id="PF06938"/>
    </source>
</evidence>
<dbReference type="InterPro" id="IPR048342">
    <property type="entry name" value="DUF1285_C"/>
</dbReference>
<organism evidence="3 4">
    <name type="scientific">Halioxenophilus aromaticivorans</name>
    <dbReference type="NCBI Taxonomy" id="1306992"/>
    <lineage>
        <taxon>Bacteria</taxon>
        <taxon>Pseudomonadati</taxon>
        <taxon>Pseudomonadota</taxon>
        <taxon>Gammaproteobacteria</taxon>
        <taxon>Alteromonadales</taxon>
        <taxon>Alteromonadaceae</taxon>
        <taxon>Halioxenophilus</taxon>
    </lineage>
</organism>
<dbReference type="Gene3D" id="3.10.540.10">
    <property type="entry name" value="duf1285 like domain"/>
    <property type="match status" value="1"/>
</dbReference>
<evidence type="ECO:0000313" key="4">
    <source>
        <dbReference type="Proteomes" id="UP001409585"/>
    </source>
</evidence>
<feature type="domain" description="DUF1285" evidence="1">
    <location>
        <begin position="25"/>
        <end position="89"/>
    </location>
</feature>
<reference evidence="4" key="1">
    <citation type="journal article" date="2019" name="Int. J. Syst. Evol. Microbiol.">
        <title>The Global Catalogue of Microorganisms (GCM) 10K type strain sequencing project: providing services to taxonomists for standard genome sequencing and annotation.</title>
        <authorList>
            <consortium name="The Broad Institute Genomics Platform"/>
            <consortium name="The Broad Institute Genome Sequencing Center for Infectious Disease"/>
            <person name="Wu L."/>
            <person name="Ma J."/>
        </authorList>
    </citation>
    <scope>NUCLEOTIDE SEQUENCE [LARGE SCALE GENOMIC DNA]</scope>
    <source>
        <strain evidence="4">JCM 19134</strain>
    </source>
</reference>
<gene>
    <name evidence="3" type="ORF">GCM10025791_04820</name>
</gene>
<protein>
    <submittedName>
        <fullName evidence="3">DUF1285 domain-containing protein</fullName>
    </submittedName>
</protein>
<dbReference type="InterPro" id="IPR023361">
    <property type="entry name" value="DUF1285_beta_roll_sf"/>
</dbReference>
<feature type="domain" description="DUF1285" evidence="2">
    <location>
        <begin position="93"/>
        <end position="180"/>
    </location>
</feature>
<dbReference type="InterPro" id="IPR048341">
    <property type="entry name" value="DUF1285_N"/>
</dbReference>